<dbReference type="InterPro" id="IPR001464">
    <property type="entry name" value="Annexin"/>
</dbReference>
<evidence type="ECO:0000256" key="2">
    <source>
        <dbReference type="ARBA" id="ARBA00022737"/>
    </source>
</evidence>
<proteinExistence type="inferred from homology"/>
<dbReference type="GO" id="GO:0005509">
    <property type="term" value="F:calcium ion binding"/>
    <property type="evidence" value="ECO:0007669"/>
    <property type="project" value="InterPro"/>
</dbReference>
<gene>
    <name evidence="7" type="ORF">HINF_LOCUS40842</name>
    <name evidence="4" type="ORF">HINF_LOCUS43274</name>
    <name evidence="5" type="ORF">HINF_LOCUS51435</name>
    <name evidence="6" type="ORF">HINF_LOCUS5461</name>
</gene>
<evidence type="ECO:0000256" key="3">
    <source>
        <dbReference type="ARBA" id="ARBA00023216"/>
    </source>
</evidence>
<evidence type="ECO:0000313" key="5">
    <source>
        <dbReference type="EMBL" id="CAI9963790.1"/>
    </source>
</evidence>
<protein>
    <submittedName>
        <fullName evidence="4">Annexin 9</fullName>
    </submittedName>
    <submittedName>
        <fullName evidence="6">Annexin_9</fullName>
    </submittedName>
</protein>
<dbReference type="Proteomes" id="UP001642409">
    <property type="component" value="Unassembled WGS sequence"/>
</dbReference>
<name>A0AA86UH56_9EUKA</name>
<dbReference type="GO" id="GO:0005737">
    <property type="term" value="C:cytoplasm"/>
    <property type="evidence" value="ECO:0007669"/>
    <property type="project" value="TreeGrafter"/>
</dbReference>
<comment type="caution">
    <text evidence="4">The sequence shown here is derived from an EMBL/GenBank/DDBJ whole genome shotgun (WGS) entry which is preliminary data.</text>
</comment>
<dbReference type="PANTHER" id="PTHR10502:SF102">
    <property type="entry name" value="ANNEXIN B11"/>
    <property type="match status" value="1"/>
</dbReference>
<dbReference type="Pfam" id="PF00191">
    <property type="entry name" value="Annexin"/>
    <property type="match status" value="4"/>
</dbReference>
<keyword evidence="2" id="KW-0677">Repeat</keyword>
<dbReference type="FunFam" id="1.10.220.10:FF:000005">
    <property type="entry name" value="Annexin"/>
    <property type="match status" value="1"/>
</dbReference>
<evidence type="ECO:0000313" key="4">
    <source>
        <dbReference type="EMBL" id="CAI9955629.1"/>
    </source>
</evidence>
<keyword evidence="3" id="KW-0041">Annexin</keyword>
<dbReference type="PRINTS" id="PR00196">
    <property type="entry name" value="ANNEXIN"/>
</dbReference>
<sequence>MFRPGPTVNAPQGEAALATMAGELRKALKGAGTDEKTIIRIASTHNFIERALISRAFTAQFGLSLEKELKSDLAGNIEKLLVGVFEDRHEFWARKIHEAIKGAGTDEKKLISMVILMSDEDYKIVSAIYAKNYGKDMFHAIDGDTGAQDWARLIKAWMKGQNNAAMSPEQAAEQLHQAAKGAGTDEDVFISIMCNMVPDVYRAVAVAYHHKFGKTLRQTIEKEFTGKSEFAFLLCHDYLINPAEAVASLLKTSMKGAGTDDELLVNVTVLMSDYFRGQAIAGAYKKFGDLAKDIKSDLTGKYEDAMLAMWGFK</sequence>
<dbReference type="EMBL" id="CAXDID020000162">
    <property type="protein sequence ID" value="CAL6045029.1"/>
    <property type="molecule type" value="Genomic_DNA"/>
</dbReference>
<dbReference type="SUPFAM" id="SSF47874">
    <property type="entry name" value="Annexin"/>
    <property type="match status" value="1"/>
</dbReference>
<dbReference type="SMART" id="SM00335">
    <property type="entry name" value="ANX"/>
    <property type="match status" value="4"/>
</dbReference>
<evidence type="ECO:0000313" key="8">
    <source>
        <dbReference type="Proteomes" id="UP001642409"/>
    </source>
</evidence>
<evidence type="ECO:0000313" key="7">
    <source>
        <dbReference type="EMBL" id="CAL6045029.1"/>
    </source>
</evidence>
<comment type="similarity">
    <text evidence="1">Belongs to the annexin family.</text>
</comment>
<dbReference type="PROSITE" id="PS51897">
    <property type="entry name" value="ANNEXIN_2"/>
    <property type="match status" value="4"/>
</dbReference>
<reference evidence="6 8" key="2">
    <citation type="submission" date="2024-07" db="EMBL/GenBank/DDBJ databases">
        <authorList>
            <person name="Akdeniz Z."/>
        </authorList>
    </citation>
    <scope>NUCLEOTIDE SEQUENCE [LARGE SCALE GENOMIC DNA]</scope>
</reference>
<dbReference type="AlphaFoldDB" id="A0AA86UH56"/>
<dbReference type="PANTHER" id="PTHR10502">
    <property type="entry name" value="ANNEXIN"/>
    <property type="match status" value="1"/>
</dbReference>
<dbReference type="InterPro" id="IPR037104">
    <property type="entry name" value="Annexin_sf"/>
</dbReference>
<dbReference type="EMBL" id="CATOUU010000865">
    <property type="protein sequence ID" value="CAI9955629.1"/>
    <property type="molecule type" value="Genomic_DNA"/>
</dbReference>
<dbReference type="Gene3D" id="1.10.220.10">
    <property type="entry name" value="Annexin"/>
    <property type="match status" value="4"/>
</dbReference>
<organism evidence="4">
    <name type="scientific">Hexamita inflata</name>
    <dbReference type="NCBI Taxonomy" id="28002"/>
    <lineage>
        <taxon>Eukaryota</taxon>
        <taxon>Metamonada</taxon>
        <taxon>Diplomonadida</taxon>
        <taxon>Hexamitidae</taxon>
        <taxon>Hexamitinae</taxon>
        <taxon>Hexamita</taxon>
    </lineage>
</organism>
<accession>A0AA86UH56</accession>
<dbReference type="GO" id="GO:0001786">
    <property type="term" value="F:phosphatidylserine binding"/>
    <property type="evidence" value="ECO:0007669"/>
    <property type="project" value="TreeGrafter"/>
</dbReference>
<dbReference type="InterPro" id="IPR018502">
    <property type="entry name" value="Annexin_repeat"/>
</dbReference>
<evidence type="ECO:0000313" key="6">
    <source>
        <dbReference type="EMBL" id="CAL5979314.1"/>
    </source>
</evidence>
<dbReference type="EMBL" id="CATOUU010000970">
    <property type="protein sequence ID" value="CAI9963790.1"/>
    <property type="molecule type" value="Genomic_DNA"/>
</dbReference>
<dbReference type="EMBL" id="CAXDID020000010">
    <property type="protein sequence ID" value="CAL5979314.1"/>
    <property type="molecule type" value="Genomic_DNA"/>
</dbReference>
<evidence type="ECO:0000256" key="1">
    <source>
        <dbReference type="ARBA" id="ARBA00007831"/>
    </source>
</evidence>
<dbReference type="GO" id="GO:0005544">
    <property type="term" value="F:calcium-dependent phospholipid binding"/>
    <property type="evidence" value="ECO:0007669"/>
    <property type="project" value="InterPro"/>
</dbReference>
<reference evidence="4" key="1">
    <citation type="submission" date="2023-06" db="EMBL/GenBank/DDBJ databases">
        <authorList>
            <person name="Kurt Z."/>
        </authorList>
    </citation>
    <scope>NUCLEOTIDE SEQUENCE</scope>
</reference>
<dbReference type="GO" id="GO:0005886">
    <property type="term" value="C:plasma membrane"/>
    <property type="evidence" value="ECO:0007669"/>
    <property type="project" value="TreeGrafter"/>
</dbReference>
<keyword evidence="8" id="KW-1185">Reference proteome</keyword>